<organism evidence="2">
    <name type="scientific">Scylla olivacea</name>
    <name type="common">Orange mud crab</name>
    <name type="synonym">Cancer olivacea</name>
    <dbReference type="NCBI Taxonomy" id="85551"/>
    <lineage>
        <taxon>Eukaryota</taxon>
        <taxon>Metazoa</taxon>
        <taxon>Ecdysozoa</taxon>
        <taxon>Arthropoda</taxon>
        <taxon>Crustacea</taxon>
        <taxon>Multicrustacea</taxon>
        <taxon>Malacostraca</taxon>
        <taxon>Eumalacostraca</taxon>
        <taxon>Eucarida</taxon>
        <taxon>Decapoda</taxon>
        <taxon>Pleocyemata</taxon>
        <taxon>Brachyura</taxon>
        <taxon>Eubrachyura</taxon>
        <taxon>Portunoidea</taxon>
        <taxon>Portunidae</taxon>
        <taxon>Portuninae</taxon>
        <taxon>Scylla</taxon>
    </lineage>
</organism>
<dbReference type="EMBL" id="GDRN01045559">
    <property type="protein sequence ID" value="JAI66843.1"/>
    <property type="molecule type" value="Transcribed_RNA"/>
</dbReference>
<reference evidence="2" key="1">
    <citation type="submission" date="2015-09" db="EMBL/GenBank/DDBJ databases">
        <title>Scylla olivacea transcriptome.</title>
        <authorList>
            <person name="Ikhwanuddin M."/>
        </authorList>
    </citation>
    <scope>NUCLEOTIDE SEQUENCE</scope>
</reference>
<dbReference type="EMBL" id="GDRN01045558">
    <property type="protein sequence ID" value="JAI66844.1"/>
    <property type="molecule type" value="Transcribed_RNA"/>
</dbReference>
<feature type="region of interest" description="Disordered" evidence="1">
    <location>
        <begin position="1"/>
        <end position="143"/>
    </location>
</feature>
<evidence type="ECO:0000256" key="1">
    <source>
        <dbReference type="SAM" id="MobiDB-lite"/>
    </source>
</evidence>
<protein>
    <submittedName>
        <fullName evidence="2">Uncharacterized protein</fullName>
    </submittedName>
</protein>
<feature type="compositionally biased region" description="Acidic residues" evidence="1">
    <location>
        <begin position="116"/>
        <end position="133"/>
    </location>
</feature>
<evidence type="ECO:0000313" key="2">
    <source>
        <dbReference type="EMBL" id="JAI66841.1"/>
    </source>
</evidence>
<dbReference type="AlphaFoldDB" id="A0A0P4WID4"/>
<feature type="compositionally biased region" description="Basic and acidic residues" evidence="1">
    <location>
        <begin position="17"/>
        <end position="56"/>
    </location>
</feature>
<name>A0A0P4WID4_SCYOL</name>
<dbReference type="PANTHER" id="PTHR28366:SF1">
    <property type="entry name" value="CHROMOSOME 1 OPEN READING FRAME 131"/>
    <property type="match status" value="1"/>
</dbReference>
<proteinExistence type="predicted"/>
<feature type="region of interest" description="Disordered" evidence="1">
    <location>
        <begin position="211"/>
        <end position="235"/>
    </location>
</feature>
<dbReference type="InterPro" id="IPR027973">
    <property type="entry name" value="FSAF1-like"/>
</dbReference>
<sequence length="355" mass="40601">MKNKAKLLHNKTNIGKNIEKTKKMKSKDTQKAKLTKEKVSENKNTAKDKGYTDDGFKIASSIPEDDSDVSDAFESCSEEEEDATTLTPHHRKEDDTPSAKKPKETEDGFKIVTEVPPDDSDVSDAFEDDEDSVDMSSSCQKQKTVAKPILQIMNDFGIDSRTLTDRRENMPKQPLLKLSKKQKKLRNIQANTVTQAAKMKKQNDVQIFNYANKRGVNKDKKPKEEEQEDVEQSLTKETLDEKQLKRVRYDVFRLGMSGFHKEKKEDTRVALAIKLGAKPPRKKAVNYKKFQEMKKEEKKREAEERQMKLKLGLKVPKPFKKKDKPVVKAAASQIGRYKHGVQVISKRDISKISKS</sequence>
<dbReference type="PANTHER" id="PTHR28366">
    <property type="entry name" value="CHROMOSOME 1 OPEN READING FRAME 131"/>
    <property type="match status" value="1"/>
</dbReference>
<accession>A0A0P4WID4</accession>
<dbReference type="InterPro" id="IPR052852">
    <property type="entry name" value="SSU_Processome_Comp"/>
</dbReference>
<feature type="compositionally biased region" description="Basic and acidic residues" evidence="1">
    <location>
        <begin position="91"/>
        <end position="109"/>
    </location>
</feature>
<feature type="compositionally biased region" description="Acidic residues" evidence="1">
    <location>
        <begin position="63"/>
        <end position="83"/>
    </location>
</feature>
<dbReference type="EMBL" id="GDRN01045560">
    <property type="protein sequence ID" value="JAI66842.1"/>
    <property type="molecule type" value="Transcribed_RNA"/>
</dbReference>
<dbReference type="EMBL" id="GDRN01045561">
    <property type="protein sequence ID" value="JAI66841.1"/>
    <property type="molecule type" value="Transcribed_RNA"/>
</dbReference>
<dbReference type="Pfam" id="PF15375">
    <property type="entry name" value="FSAF1"/>
    <property type="match status" value="1"/>
</dbReference>